<feature type="domain" description="Fe2OG dioxygenase" evidence="1">
    <location>
        <begin position="171"/>
        <end position="283"/>
    </location>
</feature>
<dbReference type="AlphaFoldDB" id="A0A8T1H717"/>
<gene>
    <name evidence="2" type="ORF">PC129_g21156</name>
</gene>
<dbReference type="Pfam" id="PF03171">
    <property type="entry name" value="2OG-FeII_Oxy"/>
    <property type="match status" value="1"/>
</dbReference>
<dbReference type="CDD" id="cd05379">
    <property type="entry name" value="CAP_bacterial"/>
    <property type="match status" value="1"/>
</dbReference>
<dbReference type="InterPro" id="IPR005123">
    <property type="entry name" value="Oxoglu/Fe-dep_dioxygenase_dom"/>
</dbReference>
<dbReference type="SUPFAM" id="SSF55797">
    <property type="entry name" value="PR-1-like"/>
    <property type="match status" value="1"/>
</dbReference>
<evidence type="ECO:0000313" key="3">
    <source>
        <dbReference type="Proteomes" id="UP000760860"/>
    </source>
</evidence>
<dbReference type="VEuPathDB" id="FungiDB:PC110_g20849"/>
<dbReference type="Gene3D" id="3.40.33.10">
    <property type="entry name" value="CAP"/>
    <property type="match status" value="1"/>
</dbReference>
<dbReference type="PANTHER" id="PTHR31157:SF1">
    <property type="entry name" value="SCP DOMAIN-CONTAINING PROTEIN"/>
    <property type="match status" value="1"/>
</dbReference>
<dbReference type="Proteomes" id="UP000760860">
    <property type="component" value="Unassembled WGS sequence"/>
</dbReference>
<dbReference type="InterPro" id="IPR044861">
    <property type="entry name" value="IPNS-like_FE2OG_OXY"/>
</dbReference>
<dbReference type="InterPro" id="IPR014044">
    <property type="entry name" value="CAP_dom"/>
</dbReference>
<name>A0A8T1H717_9STRA</name>
<dbReference type="PROSITE" id="PS51471">
    <property type="entry name" value="FE2OG_OXY"/>
    <property type="match status" value="1"/>
</dbReference>
<dbReference type="Pfam" id="PF14226">
    <property type="entry name" value="DIOX_N"/>
    <property type="match status" value="1"/>
</dbReference>
<organism evidence="2 3">
    <name type="scientific">Phytophthora cactorum</name>
    <dbReference type="NCBI Taxonomy" id="29920"/>
    <lineage>
        <taxon>Eukaryota</taxon>
        <taxon>Sar</taxon>
        <taxon>Stramenopiles</taxon>
        <taxon>Oomycota</taxon>
        <taxon>Peronosporomycetes</taxon>
        <taxon>Peronosporales</taxon>
        <taxon>Peronosporaceae</taxon>
        <taxon>Phytophthora</taxon>
    </lineage>
</organism>
<proteinExistence type="predicted"/>
<evidence type="ECO:0000313" key="2">
    <source>
        <dbReference type="EMBL" id="KAG3207802.1"/>
    </source>
</evidence>
<protein>
    <recommendedName>
        <fullName evidence="1">Fe2OG dioxygenase domain-containing protein</fullName>
    </recommendedName>
</protein>
<reference evidence="2" key="1">
    <citation type="submission" date="2018-05" db="EMBL/GenBank/DDBJ databases">
        <title>Effector identification in a new, highly contiguous assembly of the strawberry crown rot pathogen Phytophthora cactorum.</title>
        <authorList>
            <person name="Armitage A.D."/>
            <person name="Nellist C.F."/>
            <person name="Bates H."/>
            <person name="Vickerstaff R.J."/>
            <person name="Harrison R.J."/>
        </authorList>
    </citation>
    <scope>NUCLEOTIDE SEQUENCE</scope>
    <source>
        <strain evidence="2">P421</strain>
    </source>
</reference>
<comment type="caution">
    <text evidence="2">The sequence shown here is derived from an EMBL/GenBank/DDBJ whole genome shotgun (WGS) entry which is preliminary data.</text>
</comment>
<dbReference type="Pfam" id="PF00188">
    <property type="entry name" value="CAP"/>
    <property type="match status" value="1"/>
</dbReference>
<dbReference type="PRINTS" id="PR00682">
    <property type="entry name" value="IPNSYNTHASE"/>
</dbReference>
<dbReference type="InterPro" id="IPR026992">
    <property type="entry name" value="DIOX_N"/>
</dbReference>
<dbReference type="Gene3D" id="2.60.120.330">
    <property type="entry name" value="B-lactam Antibiotic, Isopenicillin N Synthase, Chain"/>
    <property type="match status" value="1"/>
</dbReference>
<dbReference type="EMBL" id="RCMV01001634">
    <property type="protein sequence ID" value="KAG3207802.1"/>
    <property type="molecule type" value="Genomic_DNA"/>
</dbReference>
<evidence type="ECO:0000259" key="1">
    <source>
        <dbReference type="PROSITE" id="PS51471"/>
    </source>
</evidence>
<dbReference type="FunFam" id="2.60.120.330:FF:000103">
    <property type="entry name" value="Predicted protein"/>
    <property type="match status" value="1"/>
</dbReference>
<accession>A0A8T1H717</accession>
<sequence>MSVSEIPIISLDDPQQGQKLADVFARFGCCYLTGHGISDVLSKHMMQSAESFCALPDNTKAAIPVVQNGKGFTRGYIGVGKESGSAERVEVKEAFSYGYEWPEDKTEPFANGLQGPNVWPQAEDWPVRNREVLNEFFKKMTAASRALARNLSQSLYGSADFLDDYCDQGETISLMRMFHYFPYERYAGLTGGKGALPDNFQEFIGSSPHTDWGFLTLIMQDPVGGLQVFHNEKWVDVPYVPGTLVANAGDYLSLVTGGKCLSPVHRVVADKRERYSLVFFYYPDFDAVIPSVNDVKELRIGGDARSATDSKPFNNLLDGTLCISERLGCCSDVLKNTKYVSVSSLAVIIVVVAIATTSFKPDNVRLRNVPPSLQKPSQITDVYSALLARVNKERAANGLPSLCASTKLQKAAQRQSKDMAANDFLHHVGSDGSTVPSRIADAGYKWKSIAENVAGGQADADAVVVTWMNSTGHRMNILGDYTHFGAGYTFNPDGMYTHYWAQEFGTSDIESCDASRPM</sequence>
<dbReference type="VEuPathDB" id="FungiDB:PC110_g20850"/>
<dbReference type="PANTHER" id="PTHR31157">
    <property type="entry name" value="SCP DOMAIN-CONTAINING PROTEIN"/>
    <property type="match status" value="1"/>
</dbReference>
<dbReference type="InterPro" id="IPR027443">
    <property type="entry name" value="IPNS-like_sf"/>
</dbReference>
<dbReference type="SUPFAM" id="SSF51197">
    <property type="entry name" value="Clavaminate synthase-like"/>
    <property type="match status" value="1"/>
</dbReference>
<dbReference type="InterPro" id="IPR035940">
    <property type="entry name" value="CAP_sf"/>
</dbReference>